<keyword evidence="2 7" id="KW-0808">Transferase</keyword>
<proteinExistence type="inferred from homology"/>
<evidence type="ECO:0000313" key="9">
    <source>
        <dbReference type="EMBL" id="CAK8692241.1"/>
    </source>
</evidence>
<evidence type="ECO:0000256" key="3">
    <source>
        <dbReference type="ARBA" id="ARBA00022692"/>
    </source>
</evidence>
<feature type="transmembrane region" description="Helical" evidence="7">
    <location>
        <begin position="20"/>
        <end position="43"/>
    </location>
</feature>
<keyword evidence="6 7" id="KW-0012">Acyltransferase</keyword>
<dbReference type="EMBL" id="CAWYQH010000130">
    <property type="protein sequence ID" value="CAK8692241.1"/>
    <property type="molecule type" value="Genomic_DNA"/>
</dbReference>
<organism evidence="9 10">
    <name type="scientific">Clavelina lepadiformis</name>
    <name type="common">Light-bulb sea squirt</name>
    <name type="synonym">Ascidia lepadiformis</name>
    <dbReference type="NCBI Taxonomy" id="159417"/>
    <lineage>
        <taxon>Eukaryota</taxon>
        <taxon>Metazoa</taxon>
        <taxon>Chordata</taxon>
        <taxon>Tunicata</taxon>
        <taxon>Ascidiacea</taxon>
        <taxon>Aplousobranchia</taxon>
        <taxon>Clavelinidae</taxon>
        <taxon>Clavelina</taxon>
    </lineage>
</organism>
<reference evidence="9 10" key="1">
    <citation type="submission" date="2024-02" db="EMBL/GenBank/DDBJ databases">
        <authorList>
            <person name="Daric V."/>
            <person name="Darras S."/>
        </authorList>
    </citation>
    <scope>NUCLEOTIDE SEQUENCE [LARGE SCALE GENOMIC DNA]</scope>
</reference>
<dbReference type="Proteomes" id="UP001642483">
    <property type="component" value="Unassembled WGS sequence"/>
</dbReference>
<dbReference type="InterPro" id="IPR039859">
    <property type="entry name" value="PFA4/ZDH16/20/ERF2-like"/>
</dbReference>
<evidence type="ECO:0000259" key="8">
    <source>
        <dbReference type="Pfam" id="PF01529"/>
    </source>
</evidence>
<keyword evidence="3 7" id="KW-0812">Transmembrane</keyword>
<feature type="domain" description="Palmitoyltransferase DHHC" evidence="8">
    <location>
        <begin position="97"/>
        <end position="143"/>
    </location>
</feature>
<evidence type="ECO:0000256" key="7">
    <source>
        <dbReference type="RuleBase" id="RU079119"/>
    </source>
</evidence>
<gene>
    <name evidence="9" type="ORF">CVLEPA_LOCUS24968</name>
</gene>
<comment type="similarity">
    <text evidence="7">Belongs to the DHHC palmitoyltransferase family.</text>
</comment>
<comment type="domain">
    <text evidence="7">The DHHC domain is required for palmitoyltransferase activity.</text>
</comment>
<dbReference type="EC" id="2.3.1.225" evidence="7"/>
<feature type="transmembrane region" description="Helical" evidence="7">
    <location>
        <begin position="55"/>
        <end position="78"/>
    </location>
</feature>
<dbReference type="InterPro" id="IPR001594">
    <property type="entry name" value="Palmitoyltrfase_DHHC"/>
</dbReference>
<keyword evidence="5 7" id="KW-0472">Membrane</keyword>
<name>A0ABP0GKF7_CLALP</name>
<comment type="subcellular location">
    <subcellularLocation>
        <location evidence="1">Membrane</location>
        <topology evidence="1">Multi-pass membrane protein</topology>
    </subcellularLocation>
</comment>
<keyword evidence="4 7" id="KW-1133">Transmembrane helix</keyword>
<evidence type="ECO:0000256" key="6">
    <source>
        <dbReference type="ARBA" id="ARBA00023315"/>
    </source>
</evidence>
<accession>A0ABP0GKF7</accession>
<comment type="caution">
    <text evidence="9">The sequence shown here is derived from an EMBL/GenBank/DDBJ whole genome shotgun (WGS) entry which is preliminary data.</text>
</comment>
<dbReference type="Pfam" id="PF01529">
    <property type="entry name" value="DHHC"/>
    <property type="match status" value="1"/>
</dbReference>
<evidence type="ECO:0000256" key="5">
    <source>
        <dbReference type="ARBA" id="ARBA00023136"/>
    </source>
</evidence>
<sequence>MDQKFLFALTKPGKNGGKFLHFTAVGYYFLLTFGVLFTCIHIVYPAITKNQDEKFWNIVYLSYIFFNMMGNYFMGLFFQSDLKTGIALADPPKSWIYCKECKQHSPPRSHHCSICNACILKHDHHCFFLCQCVGLKNQRYFIIYK</sequence>
<dbReference type="PROSITE" id="PS50216">
    <property type="entry name" value="DHHC"/>
    <property type="match status" value="1"/>
</dbReference>
<keyword evidence="10" id="KW-1185">Reference proteome</keyword>
<protein>
    <recommendedName>
        <fullName evidence="7">Palmitoyltransferase</fullName>
        <ecNumber evidence="7">2.3.1.225</ecNumber>
    </recommendedName>
</protein>
<evidence type="ECO:0000256" key="2">
    <source>
        <dbReference type="ARBA" id="ARBA00022679"/>
    </source>
</evidence>
<dbReference type="PANTHER" id="PTHR12246">
    <property type="entry name" value="PALMITOYLTRANSFERASE ZDHHC16"/>
    <property type="match status" value="1"/>
</dbReference>
<evidence type="ECO:0000256" key="4">
    <source>
        <dbReference type="ARBA" id="ARBA00022989"/>
    </source>
</evidence>
<evidence type="ECO:0000313" key="10">
    <source>
        <dbReference type="Proteomes" id="UP001642483"/>
    </source>
</evidence>
<evidence type="ECO:0000256" key="1">
    <source>
        <dbReference type="ARBA" id="ARBA00004141"/>
    </source>
</evidence>
<comment type="catalytic activity">
    <reaction evidence="7">
        <text>L-cysteinyl-[protein] + hexadecanoyl-CoA = S-hexadecanoyl-L-cysteinyl-[protein] + CoA</text>
        <dbReference type="Rhea" id="RHEA:36683"/>
        <dbReference type="Rhea" id="RHEA-COMP:10131"/>
        <dbReference type="Rhea" id="RHEA-COMP:11032"/>
        <dbReference type="ChEBI" id="CHEBI:29950"/>
        <dbReference type="ChEBI" id="CHEBI:57287"/>
        <dbReference type="ChEBI" id="CHEBI:57379"/>
        <dbReference type="ChEBI" id="CHEBI:74151"/>
        <dbReference type="EC" id="2.3.1.225"/>
    </reaction>
</comment>